<gene>
    <name evidence="1" type="ORF">JAAARDRAFT_528865</name>
</gene>
<dbReference type="Proteomes" id="UP000027265">
    <property type="component" value="Unassembled WGS sequence"/>
</dbReference>
<dbReference type="EMBL" id="KL197712">
    <property type="protein sequence ID" value="KDQ61989.1"/>
    <property type="molecule type" value="Genomic_DNA"/>
</dbReference>
<evidence type="ECO:0000313" key="1">
    <source>
        <dbReference type="EMBL" id="KDQ61989.1"/>
    </source>
</evidence>
<dbReference type="HOGENOM" id="CLU_018544_12_2_1"/>
<sequence>MKIKSLSAPIRRLHPEIISEIFKYAVHFLPRHALHSVRLSHVCCYWRHLALSTSYLWSFISLRWEVWKQRGLSQHQSMLDHFLGHSGSVPLSLFIDLHGVTDNSPLLRTLAGHAPRWKALSLYVRGDWSYILPLFRITDPSLPLLEKVELKCNHNFIHNFNPKSGPLGEITCFRAAPKLTSITLGFGWKLDTVALPWSQLTNLAVGTSGAPIHASMFRIVDVLRQCPELVNLELVARQDEERDEGMADQVQDRIVLNQLQSLTVSNAPMEAFIFRHLVVPNLHHFTFTPYRDHRSPPYSFTSYLDAFESFLTRSRCTITTATLSSRYVTYGDITRLFERLSDLQDVRIHLSHSYDESQKSFIESLGGFEEEWLIPFDHCSTSCLFPSLKRITIHGLQASPGLVDALVSVIRYRCGFVEGGVESPRVRLAFAFFDETIVSALAPHLQDCIASGLHLYSL</sequence>
<reference evidence="2" key="1">
    <citation type="journal article" date="2014" name="Proc. Natl. Acad. Sci. U.S.A.">
        <title>Extensive sampling of basidiomycete genomes demonstrates inadequacy of the white-rot/brown-rot paradigm for wood decay fungi.</title>
        <authorList>
            <person name="Riley R."/>
            <person name="Salamov A.A."/>
            <person name="Brown D.W."/>
            <person name="Nagy L.G."/>
            <person name="Floudas D."/>
            <person name="Held B.W."/>
            <person name="Levasseur A."/>
            <person name="Lombard V."/>
            <person name="Morin E."/>
            <person name="Otillar R."/>
            <person name="Lindquist E.A."/>
            <person name="Sun H."/>
            <person name="LaButti K.M."/>
            <person name="Schmutz J."/>
            <person name="Jabbour D."/>
            <person name="Luo H."/>
            <person name="Baker S.E."/>
            <person name="Pisabarro A.G."/>
            <person name="Walton J.D."/>
            <person name="Blanchette R.A."/>
            <person name="Henrissat B."/>
            <person name="Martin F."/>
            <person name="Cullen D."/>
            <person name="Hibbett D.S."/>
            <person name="Grigoriev I.V."/>
        </authorList>
    </citation>
    <scope>NUCLEOTIDE SEQUENCE [LARGE SCALE GENOMIC DNA]</scope>
    <source>
        <strain evidence="2">MUCL 33604</strain>
    </source>
</reference>
<evidence type="ECO:0000313" key="2">
    <source>
        <dbReference type="Proteomes" id="UP000027265"/>
    </source>
</evidence>
<dbReference type="InParanoid" id="A0A067Q4U7"/>
<keyword evidence="2" id="KW-1185">Reference proteome</keyword>
<name>A0A067Q4U7_9AGAM</name>
<proteinExistence type="predicted"/>
<dbReference type="Gene3D" id="1.20.1280.50">
    <property type="match status" value="1"/>
</dbReference>
<dbReference type="OrthoDB" id="3365698at2759"/>
<protein>
    <submittedName>
        <fullName evidence="1">Uncharacterized protein</fullName>
    </submittedName>
</protein>
<organism evidence="1 2">
    <name type="scientific">Jaapia argillacea MUCL 33604</name>
    <dbReference type="NCBI Taxonomy" id="933084"/>
    <lineage>
        <taxon>Eukaryota</taxon>
        <taxon>Fungi</taxon>
        <taxon>Dikarya</taxon>
        <taxon>Basidiomycota</taxon>
        <taxon>Agaricomycotina</taxon>
        <taxon>Agaricomycetes</taxon>
        <taxon>Agaricomycetidae</taxon>
        <taxon>Jaapiales</taxon>
        <taxon>Jaapiaceae</taxon>
        <taxon>Jaapia</taxon>
    </lineage>
</organism>
<accession>A0A067Q4U7</accession>
<dbReference type="AlphaFoldDB" id="A0A067Q4U7"/>